<dbReference type="SMART" id="SM00831">
    <property type="entry name" value="Cation_ATPase_N"/>
    <property type="match status" value="1"/>
</dbReference>
<dbReference type="EMBL" id="CP029684">
    <property type="protein sequence ID" value="QAS69203.1"/>
    <property type="molecule type" value="Genomic_DNA"/>
</dbReference>
<feature type="transmembrane region" description="Helical" evidence="18">
    <location>
        <begin position="784"/>
        <end position="804"/>
    </location>
</feature>
<dbReference type="GO" id="GO:0005524">
    <property type="term" value="F:ATP binding"/>
    <property type="evidence" value="ECO:0007669"/>
    <property type="project" value="UniProtKB-KW"/>
</dbReference>
<dbReference type="FunFam" id="3.40.50.1000:FF:000028">
    <property type="entry name" value="Calcium-transporting P-type ATPase, putative"/>
    <property type="match status" value="1"/>
</dbReference>
<evidence type="ECO:0000313" key="22">
    <source>
        <dbReference type="Proteomes" id="UP000286907"/>
    </source>
</evidence>
<evidence type="ECO:0000256" key="6">
    <source>
        <dbReference type="ARBA" id="ARBA00022553"/>
    </source>
</evidence>
<dbReference type="GO" id="GO:0005886">
    <property type="term" value="C:plasma membrane"/>
    <property type="evidence" value="ECO:0007669"/>
    <property type="project" value="UniProtKB-SubCell"/>
</dbReference>
<keyword evidence="8 18" id="KW-0812">Transmembrane</keyword>
<keyword evidence="12" id="KW-0067">ATP-binding</keyword>
<dbReference type="InterPro" id="IPR023214">
    <property type="entry name" value="HAD_sf"/>
</dbReference>
<dbReference type="InterPro" id="IPR059000">
    <property type="entry name" value="ATPase_P-type_domA"/>
</dbReference>
<dbReference type="Pfam" id="PF00690">
    <property type="entry name" value="Cation_ATPase_N"/>
    <property type="match status" value="1"/>
</dbReference>
<keyword evidence="6" id="KW-0597">Phosphoprotein</keyword>
<dbReference type="GO" id="GO:0005391">
    <property type="term" value="F:P-type sodium:potassium-exchanging transporter activity"/>
    <property type="evidence" value="ECO:0007669"/>
    <property type="project" value="TreeGrafter"/>
</dbReference>
<keyword evidence="22" id="KW-1185">Reference proteome</keyword>
<name>A0AAJ1RA03_9LACO</name>
<evidence type="ECO:0000256" key="4">
    <source>
        <dbReference type="ARBA" id="ARBA00022448"/>
    </source>
</evidence>
<dbReference type="Pfam" id="PF00689">
    <property type="entry name" value="Cation_ATPase_C"/>
    <property type="match status" value="1"/>
</dbReference>
<keyword evidence="16 18" id="KW-0472">Membrane</keyword>
<dbReference type="InterPro" id="IPR023298">
    <property type="entry name" value="ATPase_P-typ_TM_dom_sf"/>
</dbReference>
<keyword evidence="4" id="KW-0813">Transport</keyword>
<accession>A0AAJ1RA03</accession>
<dbReference type="Proteomes" id="UP001167919">
    <property type="component" value="Unassembled WGS sequence"/>
</dbReference>
<dbReference type="Gene3D" id="3.40.1110.10">
    <property type="entry name" value="Calcium-transporting ATPase, cytoplasmic domain N"/>
    <property type="match status" value="1"/>
</dbReference>
<dbReference type="InterPro" id="IPR004014">
    <property type="entry name" value="ATPase_P-typ_cation-transptr_N"/>
</dbReference>
<evidence type="ECO:0000256" key="5">
    <source>
        <dbReference type="ARBA" id="ARBA00022475"/>
    </source>
</evidence>
<dbReference type="PROSITE" id="PS00154">
    <property type="entry name" value="ATPASE_E1_E2"/>
    <property type="match status" value="1"/>
</dbReference>
<dbReference type="Gene3D" id="1.20.1110.10">
    <property type="entry name" value="Calcium-transporting ATPase, transmembrane domain"/>
    <property type="match status" value="1"/>
</dbReference>
<dbReference type="FunFam" id="2.70.150.10:FF:000016">
    <property type="entry name" value="Calcium-transporting P-type ATPase putative"/>
    <property type="match status" value="1"/>
</dbReference>
<dbReference type="Gene3D" id="3.40.50.1000">
    <property type="entry name" value="HAD superfamily/HAD-like"/>
    <property type="match status" value="1"/>
</dbReference>
<dbReference type="InterPro" id="IPR036412">
    <property type="entry name" value="HAD-like_sf"/>
</dbReference>
<dbReference type="GO" id="GO:1902600">
    <property type="term" value="P:proton transmembrane transport"/>
    <property type="evidence" value="ECO:0007669"/>
    <property type="project" value="TreeGrafter"/>
</dbReference>
<dbReference type="EMBL" id="SDWY01000004">
    <property type="protein sequence ID" value="MDN6900929.1"/>
    <property type="molecule type" value="Genomic_DNA"/>
</dbReference>
<reference evidence="21 22" key="1">
    <citation type="journal article" date="2019" name="Syst. Appl. Microbiol.">
        <title>Oenococcus sicerae sp. nov., isolated from French cider.</title>
        <authorList>
            <person name="Cousin F.J."/>
            <person name="Le Guellec R."/>
            <person name="Chagnot C."/>
            <person name="Goux D."/>
            <person name="Dalmasso M."/>
            <person name="Laplace J.M."/>
            <person name="Cretenet M."/>
        </authorList>
    </citation>
    <scope>NUCLEOTIDE SEQUENCE [LARGE SCALE GENOMIC DNA]</scope>
    <source>
        <strain evidence="21 22">UCMA 15228</strain>
    </source>
</reference>
<dbReference type="Proteomes" id="UP000286907">
    <property type="component" value="Chromosome"/>
</dbReference>
<dbReference type="SUPFAM" id="SSF81665">
    <property type="entry name" value="Calcium ATPase, transmembrane domain M"/>
    <property type="match status" value="1"/>
</dbReference>
<evidence type="ECO:0000256" key="13">
    <source>
        <dbReference type="ARBA" id="ARBA00022967"/>
    </source>
</evidence>
<evidence type="ECO:0000256" key="15">
    <source>
        <dbReference type="ARBA" id="ARBA00023065"/>
    </source>
</evidence>
<feature type="transmembrane region" description="Helical" evidence="18">
    <location>
        <begin position="83"/>
        <end position="99"/>
    </location>
</feature>
<gene>
    <name evidence="21" type="ORF">DLJ48_01010</name>
    <name evidence="20" type="ORF">EVC35_08025</name>
</gene>
<evidence type="ECO:0000256" key="8">
    <source>
        <dbReference type="ARBA" id="ARBA00022692"/>
    </source>
</evidence>
<comment type="subcellular location">
    <subcellularLocation>
        <location evidence="1">Cell membrane</location>
        <topology evidence="1">Multi-pass membrane protein</topology>
    </subcellularLocation>
</comment>
<dbReference type="SFLD" id="SFLDG00002">
    <property type="entry name" value="C1.7:_P-type_atpase_like"/>
    <property type="match status" value="1"/>
</dbReference>
<evidence type="ECO:0000256" key="16">
    <source>
        <dbReference type="ARBA" id="ARBA00023136"/>
    </source>
</evidence>
<keyword evidence="14 18" id="KW-1133">Transmembrane helix</keyword>
<keyword evidence="5" id="KW-1003">Cell membrane</keyword>
<dbReference type="RefSeq" id="WP_128685109.1">
    <property type="nucleotide sequence ID" value="NZ_CP029684.2"/>
</dbReference>
<dbReference type="SUPFAM" id="SSF81653">
    <property type="entry name" value="Calcium ATPase, transduction domain A"/>
    <property type="match status" value="1"/>
</dbReference>
<dbReference type="GO" id="GO:1990573">
    <property type="term" value="P:potassium ion import across plasma membrane"/>
    <property type="evidence" value="ECO:0007669"/>
    <property type="project" value="TreeGrafter"/>
</dbReference>
<dbReference type="SUPFAM" id="SSF56784">
    <property type="entry name" value="HAD-like"/>
    <property type="match status" value="1"/>
</dbReference>
<keyword evidence="15" id="KW-0406">Ion transport</keyword>
<dbReference type="PRINTS" id="PR00119">
    <property type="entry name" value="CATATPASE"/>
</dbReference>
<feature type="domain" description="Cation-transporting P-type ATPase N-terminal" evidence="19">
    <location>
        <begin position="5"/>
        <end position="79"/>
    </location>
</feature>
<evidence type="ECO:0000256" key="17">
    <source>
        <dbReference type="ARBA" id="ARBA00048694"/>
    </source>
</evidence>
<dbReference type="InterPro" id="IPR006068">
    <property type="entry name" value="ATPase_P-typ_cation-transptr_C"/>
</dbReference>
<keyword evidence="7" id="KW-0109">Calcium transport</keyword>
<evidence type="ECO:0000313" key="21">
    <source>
        <dbReference type="EMBL" id="QAS69203.1"/>
    </source>
</evidence>
<feature type="transmembrane region" description="Helical" evidence="18">
    <location>
        <begin position="858"/>
        <end position="880"/>
    </location>
</feature>
<dbReference type="AlphaFoldDB" id="A0AAJ1RA03"/>
<evidence type="ECO:0000256" key="3">
    <source>
        <dbReference type="ARBA" id="ARBA00012790"/>
    </source>
</evidence>
<evidence type="ECO:0000256" key="1">
    <source>
        <dbReference type="ARBA" id="ARBA00004651"/>
    </source>
</evidence>
<evidence type="ECO:0000256" key="7">
    <source>
        <dbReference type="ARBA" id="ARBA00022568"/>
    </source>
</evidence>
<dbReference type="GO" id="GO:0030007">
    <property type="term" value="P:intracellular potassium ion homeostasis"/>
    <property type="evidence" value="ECO:0007669"/>
    <property type="project" value="TreeGrafter"/>
</dbReference>
<feature type="transmembrane region" description="Helical" evidence="18">
    <location>
        <begin position="59"/>
        <end position="77"/>
    </location>
</feature>
<evidence type="ECO:0000256" key="11">
    <source>
        <dbReference type="ARBA" id="ARBA00022837"/>
    </source>
</evidence>
<dbReference type="GO" id="GO:0006883">
    <property type="term" value="P:intracellular sodium ion homeostasis"/>
    <property type="evidence" value="ECO:0007669"/>
    <property type="project" value="TreeGrafter"/>
</dbReference>
<dbReference type="GO" id="GO:0046872">
    <property type="term" value="F:metal ion binding"/>
    <property type="evidence" value="ECO:0007669"/>
    <property type="project" value="UniProtKB-KW"/>
</dbReference>
<dbReference type="GO" id="GO:0005388">
    <property type="term" value="F:P-type calcium transporter activity"/>
    <property type="evidence" value="ECO:0007669"/>
    <property type="project" value="UniProtKB-EC"/>
</dbReference>
<evidence type="ECO:0000256" key="2">
    <source>
        <dbReference type="ARBA" id="ARBA00005675"/>
    </source>
</evidence>
<keyword evidence="11" id="KW-0106">Calcium</keyword>
<keyword evidence="10" id="KW-0547">Nucleotide-binding</keyword>
<feature type="transmembrane region" description="Helical" evidence="18">
    <location>
        <begin position="271"/>
        <end position="300"/>
    </location>
</feature>
<dbReference type="PRINTS" id="PR00120">
    <property type="entry name" value="HATPASE"/>
</dbReference>
<evidence type="ECO:0000256" key="18">
    <source>
        <dbReference type="SAM" id="Phobius"/>
    </source>
</evidence>
<dbReference type="PANTHER" id="PTHR43294">
    <property type="entry name" value="SODIUM/POTASSIUM-TRANSPORTING ATPASE SUBUNIT ALPHA"/>
    <property type="match status" value="1"/>
</dbReference>
<evidence type="ECO:0000256" key="9">
    <source>
        <dbReference type="ARBA" id="ARBA00022723"/>
    </source>
</evidence>
<proteinExistence type="inferred from homology"/>
<evidence type="ECO:0000259" key="19">
    <source>
        <dbReference type="SMART" id="SM00831"/>
    </source>
</evidence>
<dbReference type="InterPro" id="IPR008250">
    <property type="entry name" value="ATPase_P-typ_transduc_dom_A_sf"/>
</dbReference>
<evidence type="ECO:0000256" key="12">
    <source>
        <dbReference type="ARBA" id="ARBA00022840"/>
    </source>
</evidence>
<reference evidence="21" key="3">
    <citation type="submission" date="2020-01" db="EMBL/GenBank/DDBJ databases">
        <authorList>
            <person name="Cousin F.J."/>
            <person name="Le Guellec R."/>
            <person name="Cretenet M."/>
        </authorList>
    </citation>
    <scope>NUCLEOTIDE SEQUENCE</scope>
    <source>
        <strain evidence="21">UCMA 15228</strain>
    </source>
</reference>
<dbReference type="Pfam" id="PF13246">
    <property type="entry name" value="Cation_ATPase"/>
    <property type="match status" value="1"/>
</dbReference>
<sequence length="888" mass="96322">MSENKFYNQNIKELLVQFSSDSQRGLSEKMAQDRLLSDGPNALNQAKKTTLLQKFVNQFKDFMIAILAVAAVIAAMTGEVVDAVFILLVVILNAIFGVFQESKAEDAIAALKKMSTPNANVRRGGKVVSVPADQLVAGDIVLLEAGDIVPADLRLIEVNSLKIEEAALTGESVPVEKSAAILKAKNPGIGDRHNMAFMNTNVTYGRAVGMIVATGMKTEVGHIASMLEQTDETATPLQINLKQLGKSLTYLILFISVIVFAIGMIKGAESWINMLLTAISIAVAAIPEGLPAIVTITLALGTGRLAKKNALMRRLAAVETLGSTEIIGSDKTGTLTQNKMTVEKYVVNNQIFDAVDPIQKNAAAEKLAVVMALNNDTKMTEDGLLGDPTETALISFNEKQDQDLERLFDKMPRVAEIPFDSERKLMTTVNKNAAQYLITVKGAPDELLRRTSKIDLNGKAVALTEENRQQLLTINHELAQQALRVLAFAYQNVKEVPGRLTSKAVEKDLVFVGFVAMIDPERPEVAQAVEQARQAGIRPIMITGDHKDTAAAIARRLGILTAQQGPEAIITGAQLDQIPDEQFEDKVAQYSVYARVAPEHKVKIVNAWQKRGKTVAMTGDGVNDAPALKAADIGIAMGITGTEVSKGASDMVLADDNFATIVNAVKEGRTVFSNIQKALQYLLSSNLAEVMTLFVMTILGWNLFVPVMILWINLVTDTFPAIALGLEPAEPGIMDRQPRGKESSFLSGGVGSAIIWQGIVQSLTVLSVYALALAYPDHAGNNELVHLDALTMAFMTLGLMQLVNAFNVKSIYQSIFKVNPFANKYFNFAILFSLLSMAIVVLIPGLNGLFHVSDLNSHQWLIVLAASFSIVIVVEVVKLFERLILKKK</sequence>
<dbReference type="GO" id="GO:0036376">
    <property type="term" value="P:sodium ion export across plasma membrane"/>
    <property type="evidence" value="ECO:0007669"/>
    <property type="project" value="TreeGrafter"/>
</dbReference>
<reference evidence="20" key="2">
    <citation type="submission" date="2019-01" db="EMBL/GenBank/DDBJ databases">
        <title>Oenococcus sicerae UCMA17102.</title>
        <authorList>
            <person name="Cousin F.J."/>
            <person name="Le Guellec R."/>
            <person name="Cretenet M."/>
        </authorList>
    </citation>
    <scope>NUCLEOTIDE SEQUENCE</scope>
    <source>
        <strain evidence="20">UCMA17102</strain>
    </source>
</reference>
<evidence type="ECO:0000256" key="10">
    <source>
        <dbReference type="ARBA" id="ARBA00022741"/>
    </source>
</evidence>
<dbReference type="SUPFAM" id="SSF81660">
    <property type="entry name" value="Metal cation-transporting ATPase, ATP-binding domain N"/>
    <property type="match status" value="1"/>
</dbReference>
<dbReference type="GO" id="GO:0016887">
    <property type="term" value="F:ATP hydrolysis activity"/>
    <property type="evidence" value="ECO:0007669"/>
    <property type="project" value="InterPro"/>
</dbReference>
<protein>
    <recommendedName>
        <fullName evidence="3">P-type Ca(2+) transporter</fullName>
        <ecNumber evidence="3">7.2.2.10</ecNumber>
    </recommendedName>
</protein>
<dbReference type="FunFam" id="3.40.1110.10:FF:000053">
    <property type="entry name" value="Cation-transporting ATPase, E1-E2 family"/>
    <property type="match status" value="1"/>
</dbReference>
<evidence type="ECO:0000256" key="14">
    <source>
        <dbReference type="ARBA" id="ARBA00022989"/>
    </source>
</evidence>
<organism evidence="20 23">
    <name type="scientific">Oenococcus sicerae</name>
    <dbReference type="NCBI Taxonomy" id="2203724"/>
    <lineage>
        <taxon>Bacteria</taxon>
        <taxon>Bacillati</taxon>
        <taxon>Bacillota</taxon>
        <taxon>Bacilli</taxon>
        <taxon>Lactobacillales</taxon>
        <taxon>Lactobacillaceae</taxon>
        <taxon>Oenococcus</taxon>
    </lineage>
</organism>
<feature type="transmembrane region" description="Helical" evidence="18">
    <location>
        <begin position="248"/>
        <end position="265"/>
    </location>
</feature>
<dbReference type="InterPro" id="IPR044492">
    <property type="entry name" value="P_typ_ATPase_HD_dom"/>
</dbReference>
<dbReference type="Gene3D" id="2.70.150.10">
    <property type="entry name" value="Calcium-transporting ATPase, cytoplasmic transduction domain A"/>
    <property type="match status" value="1"/>
</dbReference>
<dbReference type="InterPro" id="IPR023299">
    <property type="entry name" value="ATPase_P-typ_cyto_dom_N"/>
</dbReference>
<dbReference type="EC" id="7.2.2.10" evidence="3"/>
<comment type="similarity">
    <text evidence="2">Belongs to the cation transport ATPase (P-type) (TC 3.A.3) family. Type IIA subfamily.</text>
</comment>
<keyword evidence="13" id="KW-1278">Translocase</keyword>
<dbReference type="Pfam" id="PF00122">
    <property type="entry name" value="E1-E2_ATPase"/>
    <property type="match status" value="1"/>
</dbReference>
<dbReference type="SFLD" id="SFLDF00027">
    <property type="entry name" value="p-type_atpase"/>
    <property type="match status" value="1"/>
</dbReference>
<dbReference type="InterPro" id="IPR050510">
    <property type="entry name" value="Cation_transp_ATPase_P-type"/>
</dbReference>
<keyword evidence="9" id="KW-0479">Metal-binding</keyword>
<dbReference type="InterPro" id="IPR001757">
    <property type="entry name" value="P_typ_ATPase"/>
</dbReference>
<dbReference type="NCBIfam" id="TIGR01494">
    <property type="entry name" value="ATPase_P-type"/>
    <property type="match status" value="3"/>
</dbReference>
<evidence type="ECO:0000313" key="23">
    <source>
        <dbReference type="Proteomes" id="UP001167919"/>
    </source>
</evidence>
<dbReference type="InterPro" id="IPR018303">
    <property type="entry name" value="ATPase_P-typ_P_site"/>
</dbReference>
<evidence type="ECO:0000313" key="20">
    <source>
        <dbReference type="EMBL" id="MDN6900929.1"/>
    </source>
</evidence>
<dbReference type="SFLD" id="SFLDS00003">
    <property type="entry name" value="Haloacid_Dehalogenase"/>
    <property type="match status" value="1"/>
</dbReference>
<dbReference type="PANTHER" id="PTHR43294:SF20">
    <property type="entry name" value="P-TYPE ATPASE"/>
    <property type="match status" value="1"/>
</dbReference>
<feature type="transmembrane region" description="Helical" evidence="18">
    <location>
        <begin position="825"/>
        <end position="846"/>
    </location>
</feature>
<feature type="transmembrane region" description="Helical" evidence="18">
    <location>
        <begin position="679"/>
        <end position="701"/>
    </location>
</feature>
<comment type="catalytic activity">
    <reaction evidence="17">
        <text>Ca(2+)(in) + ATP + H2O = Ca(2+)(out) + ADP + phosphate + H(+)</text>
        <dbReference type="Rhea" id="RHEA:18105"/>
        <dbReference type="ChEBI" id="CHEBI:15377"/>
        <dbReference type="ChEBI" id="CHEBI:15378"/>
        <dbReference type="ChEBI" id="CHEBI:29108"/>
        <dbReference type="ChEBI" id="CHEBI:30616"/>
        <dbReference type="ChEBI" id="CHEBI:43474"/>
        <dbReference type="ChEBI" id="CHEBI:456216"/>
        <dbReference type="EC" id="7.2.2.10"/>
    </reaction>
</comment>